<feature type="transmembrane region" description="Helical" evidence="2">
    <location>
        <begin position="12"/>
        <end position="35"/>
    </location>
</feature>
<gene>
    <name evidence="3" type="ORF">EJ05DRAFT_501369</name>
</gene>
<dbReference type="Proteomes" id="UP000799437">
    <property type="component" value="Unassembled WGS sequence"/>
</dbReference>
<evidence type="ECO:0000313" key="4">
    <source>
        <dbReference type="Proteomes" id="UP000799437"/>
    </source>
</evidence>
<feature type="transmembrane region" description="Helical" evidence="2">
    <location>
        <begin position="494"/>
        <end position="515"/>
    </location>
</feature>
<feature type="transmembrane region" description="Helical" evidence="2">
    <location>
        <begin position="174"/>
        <end position="199"/>
    </location>
</feature>
<keyword evidence="2" id="KW-0812">Transmembrane</keyword>
<feature type="transmembrane region" description="Helical" evidence="2">
    <location>
        <begin position="279"/>
        <end position="298"/>
    </location>
</feature>
<keyword evidence="4" id="KW-1185">Reference proteome</keyword>
<dbReference type="GeneID" id="54488164"/>
<feature type="transmembrane region" description="Helical" evidence="2">
    <location>
        <begin position="143"/>
        <end position="162"/>
    </location>
</feature>
<accession>A0A6A6W4B9</accession>
<dbReference type="OrthoDB" id="2126185at2759"/>
<feature type="transmembrane region" description="Helical" evidence="2">
    <location>
        <begin position="248"/>
        <end position="267"/>
    </location>
</feature>
<evidence type="ECO:0000256" key="2">
    <source>
        <dbReference type="SAM" id="Phobius"/>
    </source>
</evidence>
<feature type="compositionally biased region" description="Polar residues" evidence="1">
    <location>
        <begin position="466"/>
        <end position="477"/>
    </location>
</feature>
<sequence length="520" mass="57404">MAPVEPDVNNSNAIPIITLTSQALSIGALLVYIFAKLRVASKALPPSQDTRSRIPQRRRDITILAGLALLSFLIVSHFALSSRTISYQEWAQKSKEPIPNSLWSGWYGGTNGITGGLQLGRWFQDVNILSDGFQVAVARSRGFWWTQQQFTGLLGWSIFVGVEGRRRHLPKTLTFAFVLLGQLVGLSIAQNLFYIGLLLTPVPFSSTSQRSSLWTPHPGVYIAPIIASLVLLDVLPNYANDLNVIRTLMVGFFILPQVFAIGIHLAPARFGTTHRDPRIAHRSFTSVFYWFAIASFLLHAKHTVTAIIDNTPESTHTTYYRVWSKLEHQERTTYERSRTAVVRLLNALSDHPAVSVIGWDVLLSALSYSVWAIVRGLDVFDMLKCSAVPFITTPNDKEDSHHVHFKNENDEEEPVITSTPPISPKRTARGRPRKSSTASNDGKRSTRSRKSFEHEEDEGEAYVPPSGTSEELASTTHGESHTEEALVEEAEGAALAWGLFVLGGLGVASAGVLGAEVRGR</sequence>
<evidence type="ECO:0000256" key="1">
    <source>
        <dbReference type="SAM" id="MobiDB-lite"/>
    </source>
</evidence>
<evidence type="ECO:0000313" key="3">
    <source>
        <dbReference type="EMBL" id="KAF2756816.1"/>
    </source>
</evidence>
<feature type="transmembrane region" description="Helical" evidence="2">
    <location>
        <begin position="353"/>
        <end position="374"/>
    </location>
</feature>
<proteinExistence type="predicted"/>
<feature type="compositionally biased region" description="Basic and acidic residues" evidence="1">
    <location>
        <begin position="396"/>
        <end position="408"/>
    </location>
</feature>
<protein>
    <submittedName>
        <fullName evidence="3">Uncharacterized protein</fullName>
    </submittedName>
</protein>
<feature type="transmembrane region" description="Helical" evidence="2">
    <location>
        <begin position="219"/>
        <end position="236"/>
    </location>
</feature>
<dbReference type="EMBL" id="ML996574">
    <property type="protein sequence ID" value="KAF2756816.1"/>
    <property type="molecule type" value="Genomic_DNA"/>
</dbReference>
<feature type="region of interest" description="Disordered" evidence="1">
    <location>
        <begin position="396"/>
        <end position="485"/>
    </location>
</feature>
<keyword evidence="2" id="KW-1133">Transmembrane helix</keyword>
<dbReference type="AlphaFoldDB" id="A0A6A6W4B9"/>
<keyword evidence="2" id="KW-0472">Membrane</keyword>
<name>A0A6A6W4B9_9PEZI</name>
<feature type="transmembrane region" description="Helical" evidence="2">
    <location>
        <begin position="61"/>
        <end position="80"/>
    </location>
</feature>
<organism evidence="3 4">
    <name type="scientific">Pseudovirgaria hyperparasitica</name>
    <dbReference type="NCBI Taxonomy" id="470096"/>
    <lineage>
        <taxon>Eukaryota</taxon>
        <taxon>Fungi</taxon>
        <taxon>Dikarya</taxon>
        <taxon>Ascomycota</taxon>
        <taxon>Pezizomycotina</taxon>
        <taxon>Dothideomycetes</taxon>
        <taxon>Dothideomycetes incertae sedis</taxon>
        <taxon>Acrospermales</taxon>
        <taxon>Acrospermaceae</taxon>
        <taxon>Pseudovirgaria</taxon>
    </lineage>
</organism>
<dbReference type="RefSeq" id="XP_033599267.1">
    <property type="nucleotide sequence ID" value="XM_033747110.1"/>
</dbReference>
<reference evidence="3" key="1">
    <citation type="journal article" date="2020" name="Stud. Mycol.">
        <title>101 Dothideomycetes genomes: a test case for predicting lifestyles and emergence of pathogens.</title>
        <authorList>
            <person name="Haridas S."/>
            <person name="Albert R."/>
            <person name="Binder M."/>
            <person name="Bloem J."/>
            <person name="Labutti K."/>
            <person name="Salamov A."/>
            <person name="Andreopoulos B."/>
            <person name="Baker S."/>
            <person name="Barry K."/>
            <person name="Bills G."/>
            <person name="Bluhm B."/>
            <person name="Cannon C."/>
            <person name="Castanera R."/>
            <person name="Culley D."/>
            <person name="Daum C."/>
            <person name="Ezra D."/>
            <person name="Gonzalez J."/>
            <person name="Henrissat B."/>
            <person name="Kuo A."/>
            <person name="Liang C."/>
            <person name="Lipzen A."/>
            <person name="Lutzoni F."/>
            <person name="Magnuson J."/>
            <person name="Mondo S."/>
            <person name="Nolan M."/>
            <person name="Ohm R."/>
            <person name="Pangilinan J."/>
            <person name="Park H.-J."/>
            <person name="Ramirez L."/>
            <person name="Alfaro M."/>
            <person name="Sun H."/>
            <person name="Tritt A."/>
            <person name="Yoshinaga Y."/>
            <person name="Zwiers L.-H."/>
            <person name="Turgeon B."/>
            <person name="Goodwin S."/>
            <person name="Spatafora J."/>
            <person name="Crous P."/>
            <person name="Grigoriev I."/>
        </authorList>
    </citation>
    <scope>NUCLEOTIDE SEQUENCE</scope>
    <source>
        <strain evidence="3">CBS 121739</strain>
    </source>
</reference>